<evidence type="ECO:0000256" key="4">
    <source>
        <dbReference type="ARBA" id="ARBA00023277"/>
    </source>
</evidence>
<feature type="binding site" evidence="7">
    <location>
        <position position="221"/>
    </location>
    <ligand>
        <name>Zn(2+)</name>
        <dbReference type="ChEBI" id="CHEBI:29105"/>
    </ligand>
</feature>
<keyword evidence="3 5" id="KW-0378">Hydrolase</keyword>
<dbReference type="GO" id="GO:0008448">
    <property type="term" value="F:N-acetylglucosamine-6-phosphate deacetylase activity"/>
    <property type="evidence" value="ECO:0007669"/>
    <property type="project" value="InterPro"/>
</dbReference>
<dbReference type="InterPro" id="IPR003764">
    <property type="entry name" value="GlcNAc_6-P_deAcase"/>
</dbReference>
<dbReference type="Pfam" id="PF01979">
    <property type="entry name" value="Amidohydro_1"/>
    <property type="match status" value="1"/>
</dbReference>
<feature type="binding site" evidence="7">
    <location>
        <position position="200"/>
    </location>
    <ligand>
        <name>Zn(2+)</name>
        <dbReference type="ChEBI" id="CHEBI:29105"/>
    </ligand>
</feature>
<accession>A0A1G6LWA2</accession>
<evidence type="ECO:0000256" key="7">
    <source>
        <dbReference type="PIRSR" id="PIRSR038994-3"/>
    </source>
</evidence>
<keyword evidence="10" id="KW-1185">Reference proteome</keyword>
<dbReference type="STRING" id="1285928.SAMN04487894_102467"/>
<gene>
    <name evidence="9" type="ORF">SAMN04487894_102467</name>
</gene>
<dbReference type="Proteomes" id="UP000198757">
    <property type="component" value="Unassembled WGS sequence"/>
</dbReference>
<feature type="active site" description="Proton donor/acceptor" evidence="6">
    <location>
        <position position="286"/>
    </location>
</feature>
<dbReference type="NCBIfam" id="TIGR00221">
    <property type="entry name" value="nagA"/>
    <property type="match status" value="1"/>
</dbReference>
<evidence type="ECO:0000259" key="8">
    <source>
        <dbReference type="Pfam" id="PF01979"/>
    </source>
</evidence>
<dbReference type="InterPro" id="IPR011059">
    <property type="entry name" value="Metal-dep_hydrolase_composite"/>
</dbReference>
<dbReference type="InterPro" id="IPR032466">
    <property type="entry name" value="Metal_Hydrolase"/>
</dbReference>
<comment type="similarity">
    <text evidence="1 5">Belongs to the metallo-dependent hydrolases superfamily. NagA family.</text>
</comment>
<organism evidence="9 10">
    <name type="scientific">Niabella drilacis (strain DSM 25811 / CCM 8410 / CCUG 62505 / LMG 26954 / E90)</name>
    <dbReference type="NCBI Taxonomy" id="1285928"/>
    <lineage>
        <taxon>Bacteria</taxon>
        <taxon>Pseudomonadati</taxon>
        <taxon>Bacteroidota</taxon>
        <taxon>Chitinophagia</taxon>
        <taxon>Chitinophagales</taxon>
        <taxon>Chitinophagaceae</taxon>
        <taxon>Niabella</taxon>
    </lineage>
</organism>
<dbReference type="PANTHER" id="PTHR11113:SF14">
    <property type="entry name" value="N-ACETYLGLUCOSAMINE-6-PHOSPHATE DEACETYLASE"/>
    <property type="match status" value="1"/>
</dbReference>
<evidence type="ECO:0000256" key="2">
    <source>
        <dbReference type="ARBA" id="ARBA00022723"/>
    </source>
</evidence>
<feature type="domain" description="Amidohydrolase-related" evidence="8">
    <location>
        <begin position="61"/>
        <end position="394"/>
    </location>
</feature>
<dbReference type="GO" id="GO:0006046">
    <property type="term" value="P:N-acetylglucosamine catabolic process"/>
    <property type="evidence" value="ECO:0007669"/>
    <property type="project" value="TreeGrafter"/>
</dbReference>
<dbReference type="InterPro" id="IPR006680">
    <property type="entry name" value="Amidohydro-rel"/>
</dbReference>
<reference evidence="10" key="1">
    <citation type="submission" date="2016-10" db="EMBL/GenBank/DDBJ databases">
        <authorList>
            <person name="Varghese N."/>
            <person name="Submissions S."/>
        </authorList>
    </citation>
    <scope>NUCLEOTIDE SEQUENCE [LARGE SCALE GENOMIC DNA]</scope>
    <source>
        <strain evidence="10">DSM 25811 / CCM 8410 / LMG 26954 / E90</strain>
    </source>
</reference>
<evidence type="ECO:0000256" key="5">
    <source>
        <dbReference type="PIRNR" id="PIRNR038994"/>
    </source>
</evidence>
<evidence type="ECO:0000256" key="6">
    <source>
        <dbReference type="PIRSR" id="PIRSR038994-1"/>
    </source>
</evidence>
<dbReference type="GO" id="GO:0046872">
    <property type="term" value="F:metal ion binding"/>
    <property type="evidence" value="ECO:0007669"/>
    <property type="project" value="UniProtKB-KW"/>
</dbReference>
<dbReference type="PANTHER" id="PTHR11113">
    <property type="entry name" value="N-ACETYLGLUCOSAMINE-6-PHOSPHATE DEACETYLASE"/>
    <property type="match status" value="1"/>
</dbReference>
<feature type="binding site" evidence="7">
    <location>
        <position position="136"/>
    </location>
    <ligand>
        <name>Zn(2+)</name>
        <dbReference type="ChEBI" id="CHEBI:29105"/>
    </ligand>
</feature>
<dbReference type="OrthoDB" id="9776488at2"/>
<keyword evidence="2 7" id="KW-0479">Metal-binding</keyword>
<dbReference type="PIRSF" id="PIRSF038994">
    <property type="entry name" value="NagA"/>
    <property type="match status" value="1"/>
</dbReference>
<dbReference type="SUPFAM" id="SSF51556">
    <property type="entry name" value="Metallo-dependent hydrolases"/>
    <property type="match status" value="1"/>
</dbReference>
<sequence length="401" mass="43010">MQAISELQNTNKITGIRGNILTDTGFQKTAVWFENGKIRAVGEAFNAEEANMQLIEVGEAFVVPGFIDLHMHGIHQYLIDNGPADLKQIAQIILQYGITSFLPTVCPRREGEDISFLKTLAVVQSEGANILGFHLEGPFIKLTGSLVANTIAKADPARVKALIDAAKPYRSVFSISPDLDHVTDIIPLMAADNTPVFMTHTAANVEQTRAAIALGASHATHFYDVFPCPPVTEPGVRPCGIVEAILADEQISVDFILDGVHVDPIAVKMAMVCKANGPGRVCLITDSNIGAGLHAGRFVFGENGEVEIAYKGAPVRKTADNTLAGSGLTMDQAVRNAMQYLEIGLPEAVTMASANPARVLGVSDKKGKIEAGFDADMVVLDADYNVVQTWVSGERRFVRGE</sequence>
<protein>
    <submittedName>
        <fullName evidence="9">N-acetylglucosamine-6-phosphate deacetylase</fullName>
    </submittedName>
</protein>
<dbReference type="Gene3D" id="3.20.20.140">
    <property type="entry name" value="Metal-dependent hydrolases"/>
    <property type="match status" value="1"/>
</dbReference>
<evidence type="ECO:0000313" key="10">
    <source>
        <dbReference type="Proteomes" id="UP000198757"/>
    </source>
</evidence>
<dbReference type="RefSeq" id="WP_090389072.1">
    <property type="nucleotide sequence ID" value="NZ_FMZO01000002.1"/>
</dbReference>
<dbReference type="Gene3D" id="2.30.40.10">
    <property type="entry name" value="Urease, subunit C, domain 1"/>
    <property type="match status" value="1"/>
</dbReference>
<proteinExistence type="inferred from homology"/>
<name>A0A1G6LWA2_NIADE</name>
<evidence type="ECO:0000313" key="9">
    <source>
        <dbReference type="EMBL" id="SDC46986.1"/>
    </source>
</evidence>
<evidence type="ECO:0000256" key="1">
    <source>
        <dbReference type="ARBA" id="ARBA00010716"/>
    </source>
</evidence>
<keyword evidence="4 5" id="KW-0119">Carbohydrate metabolism</keyword>
<comment type="cofactor">
    <cofactor evidence="7">
        <name>a divalent metal cation</name>
        <dbReference type="ChEBI" id="CHEBI:60240"/>
    </cofactor>
    <text evidence="7">Binds 1 divalent metal cation per subunit.</text>
</comment>
<dbReference type="EMBL" id="FMZO01000002">
    <property type="protein sequence ID" value="SDC46986.1"/>
    <property type="molecule type" value="Genomic_DNA"/>
</dbReference>
<dbReference type="AlphaFoldDB" id="A0A1G6LWA2"/>
<dbReference type="SUPFAM" id="SSF51338">
    <property type="entry name" value="Composite domain of metallo-dependent hydrolases"/>
    <property type="match status" value="1"/>
</dbReference>
<evidence type="ECO:0000256" key="3">
    <source>
        <dbReference type="ARBA" id="ARBA00022801"/>
    </source>
</evidence>